<evidence type="ECO:0000259" key="3">
    <source>
        <dbReference type="Pfam" id="PF00931"/>
    </source>
</evidence>
<dbReference type="InterPro" id="IPR032675">
    <property type="entry name" value="LRR_dom_sf"/>
</dbReference>
<evidence type="ECO:0000313" key="6">
    <source>
        <dbReference type="Proteomes" id="UP000516437"/>
    </source>
</evidence>
<dbReference type="Proteomes" id="UP000516437">
    <property type="component" value="Chromosome 1"/>
</dbReference>
<dbReference type="Pfam" id="PF25019">
    <property type="entry name" value="LRR_R13L1-DRL21"/>
    <property type="match status" value="1"/>
</dbReference>
<organism evidence="5 6">
    <name type="scientific">Morella rubra</name>
    <name type="common">Chinese bayberry</name>
    <dbReference type="NCBI Taxonomy" id="262757"/>
    <lineage>
        <taxon>Eukaryota</taxon>
        <taxon>Viridiplantae</taxon>
        <taxon>Streptophyta</taxon>
        <taxon>Embryophyta</taxon>
        <taxon>Tracheophyta</taxon>
        <taxon>Spermatophyta</taxon>
        <taxon>Magnoliopsida</taxon>
        <taxon>eudicotyledons</taxon>
        <taxon>Gunneridae</taxon>
        <taxon>Pentapetalae</taxon>
        <taxon>rosids</taxon>
        <taxon>fabids</taxon>
        <taxon>Fagales</taxon>
        <taxon>Myricaceae</taxon>
        <taxon>Morella</taxon>
    </lineage>
</organism>
<evidence type="ECO:0000259" key="4">
    <source>
        <dbReference type="Pfam" id="PF25019"/>
    </source>
</evidence>
<sequence length="504" mass="56656">MPSMMQRTSWIRLLLKPCDASWMLNLKQLQLRGKIEEVHDRLKSLAEQKDVIGLREGVTGRPSERLPTTSLVEESGIFGRDDDKEEIIKGLLSEDKSGNEVGVIAIVGMGGMGKTTLAQRVYNDERVKKHFDLEAWLQVKLREKLKGKCFLLILDDVWNKNLDEWEALSKPWKSGARGSKVIVTTRDEGVASVTNASTNHRLEKLTEEDCCVAERYGRLVNLRHLDITETGIKEMPMHLGNLKCLQTLPKFIVSKHRGSGSGLGELGKLANLRGALSIWELQNVESPQDALDANLKNKKYLQELALFWNDSDDADISESQRSVLDNLRPHPNLKSLTVNGYSGERFPDWPFGSLKVLKFKQMLNWETWFPFGAENEDVAFPSLEELYIRKCPKLKVGFSIDLPSLAKLEIDECPQLVISLRRAPAIRELELMSCNEVLLKELPVGMQRLRVGGFDSVESLPEGLLDSNSCLQELEISDCSSLVSLPTGGLSSTLKNLKLEVYEV</sequence>
<keyword evidence="2" id="KW-0611">Plant defense</keyword>
<dbReference type="Pfam" id="PF00931">
    <property type="entry name" value="NB-ARC"/>
    <property type="match status" value="1"/>
</dbReference>
<dbReference type="InterPro" id="IPR027417">
    <property type="entry name" value="P-loop_NTPase"/>
</dbReference>
<dbReference type="SUPFAM" id="SSF52058">
    <property type="entry name" value="L domain-like"/>
    <property type="match status" value="1"/>
</dbReference>
<accession>A0A6A1WQP9</accession>
<proteinExistence type="predicted"/>
<evidence type="ECO:0000313" key="5">
    <source>
        <dbReference type="EMBL" id="KAB1227602.1"/>
    </source>
</evidence>
<dbReference type="PANTHER" id="PTHR36766">
    <property type="entry name" value="PLANT BROAD-SPECTRUM MILDEW RESISTANCE PROTEIN RPW8"/>
    <property type="match status" value="1"/>
</dbReference>
<feature type="domain" description="NB-ARC" evidence="3">
    <location>
        <begin position="138"/>
        <end position="210"/>
    </location>
</feature>
<dbReference type="EMBL" id="RXIC02000019">
    <property type="protein sequence ID" value="KAB1227602.1"/>
    <property type="molecule type" value="Genomic_DNA"/>
</dbReference>
<dbReference type="Gene3D" id="3.40.50.300">
    <property type="entry name" value="P-loop containing nucleotide triphosphate hydrolases"/>
    <property type="match status" value="2"/>
</dbReference>
<gene>
    <name evidence="5" type="ORF">CJ030_MR1G017399</name>
</gene>
<name>A0A6A1WQP9_9ROSI</name>
<evidence type="ECO:0000256" key="2">
    <source>
        <dbReference type="ARBA" id="ARBA00022821"/>
    </source>
</evidence>
<dbReference type="OrthoDB" id="773208at2759"/>
<dbReference type="GO" id="GO:0006952">
    <property type="term" value="P:defense response"/>
    <property type="evidence" value="ECO:0007669"/>
    <property type="project" value="UniProtKB-KW"/>
</dbReference>
<dbReference type="InterPro" id="IPR056789">
    <property type="entry name" value="LRR_R13L1-DRL21"/>
</dbReference>
<dbReference type="GO" id="GO:0043531">
    <property type="term" value="F:ADP binding"/>
    <property type="evidence" value="ECO:0007669"/>
    <property type="project" value="InterPro"/>
</dbReference>
<reference evidence="5 6" key="1">
    <citation type="journal article" date="2019" name="Plant Biotechnol. J.">
        <title>The red bayberry genome and genetic basis of sex determination.</title>
        <authorList>
            <person name="Jia H.M."/>
            <person name="Jia H.J."/>
            <person name="Cai Q.L."/>
            <person name="Wang Y."/>
            <person name="Zhao H.B."/>
            <person name="Yang W.F."/>
            <person name="Wang G.Y."/>
            <person name="Li Y.H."/>
            <person name="Zhan D.L."/>
            <person name="Shen Y.T."/>
            <person name="Niu Q.F."/>
            <person name="Chang L."/>
            <person name="Qiu J."/>
            <person name="Zhao L."/>
            <person name="Xie H.B."/>
            <person name="Fu W.Y."/>
            <person name="Jin J."/>
            <person name="Li X.W."/>
            <person name="Jiao Y."/>
            <person name="Zhou C.C."/>
            <person name="Tu T."/>
            <person name="Chai C.Y."/>
            <person name="Gao J.L."/>
            <person name="Fan L.J."/>
            <person name="van de Weg E."/>
            <person name="Wang J.Y."/>
            <person name="Gao Z.S."/>
        </authorList>
    </citation>
    <scope>NUCLEOTIDE SEQUENCE [LARGE SCALE GENOMIC DNA]</scope>
    <source>
        <tissue evidence="5">Leaves</tissue>
    </source>
</reference>
<keyword evidence="6" id="KW-1185">Reference proteome</keyword>
<dbReference type="PANTHER" id="PTHR36766:SF40">
    <property type="entry name" value="DISEASE RESISTANCE PROTEIN RGA3"/>
    <property type="match status" value="1"/>
</dbReference>
<evidence type="ECO:0000256" key="1">
    <source>
        <dbReference type="ARBA" id="ARBA00022614"/>
    </source>
</evidence>
<dbReference type="SUPFAM" id="SSF52540">
    <property type="entry name" value="P-loop containing nucleoside triphosphate hydrolases"/>
    <property type="match status" value="1"/>
</dbReference>
<feature type="domain" description="R13L1/DRL21-like LRR repeat region" evidence="4">
    <location>
        <begin position="263"/>
        <end position="391"/>
    </location>
</feature>
<dbReference type="PRINTS" id="PR00364">
    <property type="entry name" value="DISEASERSIST"/>
</dbReference>
<dbReference type="InterPro" id="IPR002182">
    <property type="entry name" value="NB-ARC"/>
</dbReference>
<protein>
    <submittedName>
        <fullName evidence="5">Putative disease resistance RPP13-like protein 1</fullName>
    </submittedName>
</protein>
<dbReference type="AlphaFoldDB" id="A0A6A1WQP9"/>
<keyword evidence="1" id="KW-0433">Leucine-rich repeat</keyword>
<dbReference type="Gene3D" id="3.80.10.10">
    <property type="entry name" value="Ribonuclease Inhibitor"/>
    <property type="match status" value="1"/>
</dbReference>
<comment type="caution">
    <text evidence="5">The sequence shown here is derived from an EMBL/GenBank/DDBJ whole genome shotgun (WGS) entry which is preliminary data.</text>
</comment>